<keyword evidence="8 11" id="KW-0472">Membrane</keyword>
<evidence type="ECO:0000256" key="5">
    <source>
        <dbReference type="ARBA" id="ARBA00022519"/>
    </source>
</evidence>
<evidence type="ECO:0000313" key="14">
    <source>
        <dbReference type="Proteomes" id="UP000199250"/>
    </source>
</evidence>
<evidence type="ECO:0000256" key="10">
    <source>
        <dbReference type="ARBA" id="ARBA00030775"/>
    </source>
</evidence>
<keyword evidence="5" id="KW-0997">Cell inner membrane</keyword>
<evidence type="ECO:0000256" key="9">
    <source>
        <dbReference type="ARBA" id="ARBA00025772"/>
    </source>
</evidence>
<evidence type="ECO:0000256" key="8">
    <source>
        <dbReference type="ARBA" id="ARBA00023136"/>
    </source>
</evidence>
<dbReference type="GO" id="GO:0015628">
    <property type="term" value="P:protein secretion by the type II secretion system"/>
    <property type="evidence" value="ECO:0007669"/>
    <property type="project" value="InterPro"/>
</dbReference>
<name>A0A1H6QZF2_9GAMM</name>
<sequence>MPDIGSRQAEHGFSLVELMVSLALLGILIAIAIPSYRSLIAEQRIRTTMADLHSALALVRSEAIKRNRSMTLTCDDSWTKGWRVASPVSGQPDLLNHGQTIDVAIEAAPKSVVFSASGRVSSAVTFQVSSLASEGDSKTSCLVIGLDGRVSSSKGECS</sequence>
<comment type="similarity">
    <text evidence="9">Belongs to the GSP H family.</text>
</comment>
<dbReference type="InterPro" id="IPR012902">
    <property type="entry name" value="N_methyl_site"/>
</dbReference>
<evidence type="ECO:0000256" key="11">
    <source>
        <dbReference type="SAM" id="Phobius"/>
    </source>
</evidence>
<keyword evidence="3" id="KW-1003">Cell membrane</keyword>
<organism evidence="13 14">
    <name type="scientific">Azotobacter beijerinckii</name>
    <dbReference type="NCBI Taxonomy" id="170623"/>
    <lineage>
        <taxon>Bacteria</taxon>
        <taxon>Pseudomonadati</taxon>
        <taxon>Pseudomonadota</taxon>
        <taxon>Gammaproteobacteria</taxon>
        <taxon>Pseudomonadales</taxon>
        <taxon>Pseudomonadaceae</taxon>
        <taxon>Azotobacter</taxon>
    </lineage>
</organism>
<dbReference type="InterPro" id="IPR045584">
    <property type="entry name" value="Pilin-like"/>
</dbReference>
<dbReference type="Gene3D" id="3.55.40.10">
    <property type="entry name" value="minor pseudopilin epsh domain"/>
    <property type="match status" value="1"/>
</dbReference>
<evidence type="ECO:0000256" key="6">
    <source>
        <dbReference type="ARBA" id="ARBA00022692"/>
    </source>
</evidence>
<evidence type="ECO:0000313" key="13">
    <source>
        <dbReference type="EMBL" id="SEI48903.1"/>
    </source>
</evidence>
<accession>A0A1H6QZF2</accession>
<dbReference type="SUPFAM" id="SSF54523">
    <property type="entry name" value="Pili subunits"/>
    <property type="match status" value="1"/>
</dbReference>
<feature type="domain" description="General secretion pathway GspH" evidence="12">
    <location>
        <begin position="50"/>
        <end position="148"/>
    </location>
</feature>
<evidence type="ECO:0000256" key="1">
    <source>
        <dbReference type="ARBA" id="ARBA00004377"/>
    </source>
</evidence>
<keyword evidence="4" id="KW-0488">Methylation</keyword>
<dbReference type="EMBL" id="FNYQ01000005">
    <property type="protein sequence ID" value="SEI48903.1"/>
    <property type="molecule type" value="Genomic_DNA"/>
</dbReference>
<evidence type="ECO:0000256" key="4">
    <source>
        <dbReference type="ARBA" id="ARBA00022481"/>
    </source>
</evidence>
<dbReference type="InterPro" id="IPR022346">
    <property type="entry name" value="T2SS_GspH"/>
</dbReference>
<dbReference type="AlphaFoldDB" id="A0A1H6QZF2"/>
<evidence type="ECO:0000256" key="2">
    <source>
        <dbReference type="ARBA" id="ARBA00021549"/>
    </source>
</evidence>
<reference evidence="13 14" key="1">
    <citation type="submission" date="2016-10" db="EMBL/GenBank/DDBJ databases">
        <authorList>
            <person name="de Groot N.N."/>
        </authorList>
    </citation>
    <scope>NUCLEOTIDE SEQUENCE [LARGE SCALE GENOMIC DNA]</scope>
    <source>
        <strain evidence="13 14">DSM 373</strain>
    </source>
</reference>
<dbReference type="GO" id="GO:0015627">
    <property type="term" value="C:type II protein secretion system complex"/>
    <property type="evidence" value="ECO:0007669"/>
    <property type="project" value="InterPro"/>
</dbReference>
<keyword evidence="6 11" id="KW-0812">Transmembrane</keyword>
<evidence type="ECO:0000259" key="12">
    <source>
        <dbReference type="Pfam" id="PF12019"/>
    </source>
</evidence>
<dbReference type="GO" id="GO:0005886">
    <property type="term" value="C:plasma membrane"/>
    <property type="evidence" value="ECO:0007669"/>
    <property type="project" value="UniProtKB-SubCell"/>
</dbReference>
<gene>
    <name evidence="13" type="ORF">SAMN04244572_00535</name>
</gene>
<evidence type="ECO:0000256" key="3">
    <source>
        <dbReference type="ARBA" id="ARBA00022475"/>
    </source>
</evidence>
<dbReference type="Proteomes" id="UP000199250">
    <property type="component" value="Unassembled WGS sequence"/>
</dbReference>
<protein>
    <recommendedName>
        <fullName evidence="2">Type II secretion system protein H</fullName>
    </recommendedName>
    <alternativeName>
        <fullName evidence="10">General secretion pathway protein H</fullName>
    </alternativeName>
</protein>
<dbReference type="NCBIfam" id="TIGR02532">
    <property type="entry name" value="IV_pilin_GFxxxE"/>
    <property type="match status" value="1"/>
</dbReference>
<feature type="transmembrane region" description="Helical" evidence="11">
    <location>
        <begin position="12"/>
        <end position="36"/>
    </location>
</feature>
<dbReference type="Pfam" id="PF12019">
    <property type="entry name" value="GspH"/>
    <property type="match status" value="1"/>
</dbReference>
<dbReference type="PROSITE" id="PS00409">
    <property type="entry name" value="PROKAR_NTER_METHYL"/>
    <property type="match status" value="1"/>
</dbReference>
<dbReference type="RefSeq" id="WP_280140162.1">
    <property type="nucleotide sequence ID" value="NZ_FNYQ01000005.1"/>
</dbReference>
<dbReference type="Pfam" id="PF07963">
    <property type="entry name" value="N_methyl"/>
    <property type="match status" value="1"/>
</dbReference>
<proteinExistence type="inferred from homology"/>
<comment type="subcellular location">
    <subcellularLocation>
        <location evidence="1">Cell inner membrane</location>
        <topology evidence="1">Single-pass membrane protein</topology>
    </subcellularLocation>
</comment>
<keyword evidence="7 11" id="KW-1133">Transmembrane helix</keyword>
<evidence type="ECO:0000256" key="7">
    <source>
        <dbReference type="ARBA" id="ARBA00022989"/>
    </source>
</evidence>